<reference evidence="1 2" key="1">
    <citation type="journal article" date="2014" name="Genome Biol. Evol.">
        <title>The genome of the myxosporean Thelohanellus kitauei shows adaptations to nutrient acquisition within its fish host.</title>
        <authorList>
            <person name="Yang Y."/>
            <person name="Xiong J."/>
            <person name="Zhou Z."/>
            <person name="Huo F."/>
            <person name="Miao W."/>
            <person name="Ran C."/>
            <person name="Liu Y."/>
            <person name="Zhang J."/>
            <person name="Feng J."/>
            <person name="Wang M."/>
            <person name="Wang M."/>
            <person name="Wang L."/>
            <person name="Yao B."/>
        </authorList>
    </citation>
    <scope>NUCLEOTIDE SEQUENCE [LARGE SCALE GENOMIC DNA]</scope>
    <source>
        <strain evidence="1">Wuqing</strain>
    </source>
</reference>
<gene>
    <name evidence="1" type="ORF">RF11_06851</name>
</gene>
<comment type="caution">
    <text evidence="1">The sequence shown here is derived from an EMBL/GenBank/DDBJ whole genome shotgun (WGS) entry which is preliminary data.</text>
</comment>
<evidence type="ECO:0000313" key="1">
    <source>
        <dbReference type="EMBL" id="KII74973.1"/>
    </source>
</evidence>
<dbReference type="EMBL" id="JWZT01000127">
    <property type="protein sequence ID" value="KII74973.1"/>
    <property type="molecule type" value="Genomic_DNA"/>
</dbReference>
<accession>A0A0C2JZ92</accession>
<name>A0A0C2JZ92_THEKT</name>
<keyword evidence="2" id="KW-1185">Reference proteome</keyword>
<sequence>MPLFEAPEEVNKFKFTLLDDIHCARRACLGQQVDDEDILTEAHDAELFDIWESNTIENSSFLEANELLAIIESFTLKEIAERSCAGMGMDSEDQDIIFEEEKDETQINTILLLARKYEACYPSKENTPPTIFDLCTDK</sequence>
<protein>
    <submittedName>
        <fullName evidence="1">Uncharacterized protein</fullName>
    </submittedName>
</protein>
<evidence type="ECO:0000313" key="2">
    <source>
        <dbReference type="Proteomes" id="UP000031668"/>
    </source>
</evidence>
<proteinExistence type="predicted"/>
<dbReference type="Proteomes" id="UP000031668">
    <property type="component" value="Unassembled WGS sequence"/>
</dbReference>
<dbReference type="AlphaFoldDB" id="A0A0C2JZ92"/>
<organism evidence="1 2">
    <name type="scientific">Thelohanellus kitauei</name>
    <name type="common">Myxosporean</name>
    <dbReference type="NCBI Taxonomy" id="669202"/>
    <lineage>
        <taxon>Eukaryota</taxon>
        <taxon>Metazoa</taxon>
        <taxon>Cnidaria</taxon>
        <taxon>Myxozoa</taxon>
        <taxon>Myxosporea</taxon>
        <taxon>Bivalvulida</taxon>
        <taxon>Platysporina</taxon>
        <taxon>Myxobolidae</taxon>
        <taxon>Thelohanellus</taxon>
    </lineage>
</organism>